<dbReference type="PANTHER" id="PTHR48071">
    <property type="entry name" value="SRCR DOMAIN-CONTAINING PROTEIN"/>
    <property type="match status" value="1"/>
</dbReference>
<evidence type="ECO:0000256" key="6">
    <source>
        <dbReference type="ARBA" id="ARBA00023180"/>
    </source>
</evidence>
<feature type="transmembrane region" description="Helical" evidence="8">
    <location>
        <begin position="189"/>
        <end position="208"/>
    </location>
</feature>
<comment type="caution">
    <text evidence="10">The sequence shown here is derived from an EMBL/GenBank/DDBJ whole genome shotgun (WGS) entry which is preliminary data.</text>
</comment>
<evidence type="ECO:0000256" key="8">
    <source>
        <dbReference type="SAM" id="Phobius"/>
    </source>
</evidence>
<feature type="transmembrane region" description="Helical" evidence="8">
    <location>
        <begin position="37"/>
        <end position="63"/>
    </location>
</feature>
<keyword evidence="4" id="KW-0677">Repeat</keyword>
<evidence type="ECO:0000259" key="9">
    <source>
        <dbReference type="PROSITE" id="PS50287"/>
    </source>
</evidence>
<feature type="disulfide bond" evidence="7">
    <location>
        <begin position="701"/>
        <end position="711"/>
    </location>
</feature>
<feature type="transmembrane region" description="Helical" evidence="8">
    <location>
        <begin position="6"/>
        <end position="30"/>
    </location>
</feature>
<keyword evidence="8" id="KW-0812">Transmembrane</keyword>
<feature type="domain" description="SRCR" evidence="9">
    <location>
        <begin position="345"/>
        <end position="445"/>
    </location>
</feature>
<accession>A0AAN8M2H6</accession>
<dbReference type="FunFam" id="3.10.250.10:FF:000001">
    <property type="entry name" value="Lysyl oxidase 4 isoform X1"/>
    <property type="match status" value="2"/>
</dbReference>
<feature type="transmembrane region" description="Helical" evidence="8">
    <location>
        <begin position="157"/>
        <end position="183"/>
    </location>
</feature>
<dbReference type="InterPro" id="IPR036772">
    <property type="entry name" value="SRCR-like_dom_sf"/>
</dbReference>
<feature type="disulfide bond" evidence="7">
    <location>
        <begin position="255"/>
        <end position="316"/>
    </location>
</feature>
<dbReference type="GO" id="GO:0005615">
    <property type="term" value="C:extracellular space"/>
    <property type="evidence" value="ECO:0007669"/>
    <property type="project" value="TreeGrafter"/>
</dbReference>
<evidence type="ECO:0000313" key="11">
    <source>
        <dbReference type="Proteomes" id="UP001356427"/>
    </source>
</evidence>
<feature type="transmembrane region" description="Helical" evidence="8">
    <location>
        <begin position="97"/>
        <end position="123"/>
    </location>
</feature>
<evidence type="ECO:0000256" key="5">
    <source>
        <dbReference type="ARBA" id="ARBA00023157"/>
    </source>
</evidence>
<feature type="domain" description="SRCR" evidence="9">
    <location>
        <begin position="217"/>
        <end position="317"/>
    </location>
</feature>
<dbReference type="AlphaFoldDB" id="A0AAN8M2H6"/>
<gene>
    <name evidence="10" type="ORF">J4Q44_G00129470</name>
</gene>
<dbReference type="FunFam" id="3.10.250.10:FF:000006">
    <property type="entry name" value="neurotrypsin isoform X2"/>
    <property type="match status" value="2"/>
</dbReference>
<dbReference type="InterPro" id="IPR001190">
    <property type="entry name" value="SRCR"/>
</dbReference>
<dbReference type="GO" id="GO:0004252">
    <property type="term" value="F:serine-type endopeptidase activity"/>
    <property type="evidence" value="ECO:0007669"/>
    <property type="project" value="TreeGrafter"/>
</dbReference>
<dbReference type="PROSITE" id="PS50287">
    <property type="entry name" value="SRCR_2"/>
    <property type="match status" value="4"/>
</dbReference>
<evidence type="ECO:0000256" key="1">
    <source>
        <dbReference type="ARBA" id="ARBA00004613"/>
    </source>
</evidence>
<comment type="subcellular location">
    <subcellularLocation>
        <location evidence="1">Secreted</location>
    </subcellularLocation>
</comment>
<feature type="disulfide bond" evidence="7">
    <location>
        <begin position="573"/>
        <end position="583"/>
    </location>
</feature>
<dbReference type="PANTHER" id="PTHR48071:SF15">
    <property type="entry name" value="SRCR DOMAIN-CONTAINING PROTEIN"/>
    <property type="match status" value="1"/>
</dbReference>
<dbReference type="Proteomes" id="UP001356427">
    <property type="component" value="Unassembled WGS sequence"/>
</dbReference>
<protein>
    <recommendedName>
        <fullName evidence="9">SRCR domain-containing protein</fullName>
    </recommendedName>
</protein>
<keyword evidence="2" id="KW-0964">Secreted</keyword>
<dbReference type="Gene3D" id="3.10.250.10">
    <property type="entry name" value="SRCR-like domain"/>
    <property type="match status" value="4"/>
</dbReference>
<dbReference type="PROSITE" id="PS00420">
    <property type="entry name" value="SRCR_1"/>
    <property type="match status" value="2"/>
</dbReference>
<feature type="disulfide bond" evidence="7">
    <location>
        <begin position="529"/>
        <end position="593"/>
    </location>
</feature>
<feature type="disulfide bond" evidence="7">
    <location>
        <begin position="657"/>
        <end position="721"/>
    </location>
</feature>
<keyword evidence="6" id="KW-0325">Glycoprotein</keyword>
<evidence type="ECO:0000256" key="7">
    <source>
        <dbReference type="PROSITE-ProRule" id="PRU00196"/>
    </source>
</evidence>
<feature type="disulfide bond" evidence="7">
    <location>
        <begin position="542"/>
        <end position="603"/>
    </location>
</feature>
<dbReference type="SUPFAM" id="SSF56487">
    <property type="entry name" value="SRCR-like"/>
    <property type="match status" value="4"/>
</dbReference>
<keyword evidence="8" id="KW-0472">Membrane</keyword>
<evidence type="ECO:0000313" key="10">
    <source>
        <dbReference type="EMBL" id="KAK6317547.1"/>
    </source>
</evidence>
<feature type="transmembrane region" description="Helical" evidence="8">
    <location>
        <begin position="69"/>
        <end position="90"/>
    </location>
</feature>
<feature type="disulfide bond" evidence="7">
    <location>
        <begin position="370"/>
        <end position="434"/>
    </location>
</feature>
<feature type="disulfide bond" evidence="7">
    <location>
        <begin position="670"/>
        <end position="731"/>
    </location>
</feature>
<feature type="disulfide bond" evidence="7">
    <location>
        <begin position="242"/>
        <end position="306"/>
    </location>
</feature>
<dbReference type="EMBL" id="JAGTTL010000010">
    <property type="protein sequence ID" value="KAK6317547.1"/>
    <property type="molecule type" value="Genomic_DNA"/>
</dbReference>
<dbReference type="SMART" id="SM00202">
    <property type="entry name" value="SR"/>
    <property type="match status" value="4"/>
</dbReference>
<evidence type="ECO:0000256" key="4">
    <source>
        <dbReference type="ARBA" id="ARBA00022737"/>
    </source>
</evidence>
<keyword evidence="3" id="KW-0732">Signal</keyword>
<name>A0AAN8M2H6_9TELE</name>
<dbReference type="Pfam" id="PF00530">
    <property type="entry name" value="SRCR"/>
    <property type="match status" value="4"/>
</dbReference>
<feature type="disulfide bond" evidence="7">
    <location>
        <begin position="286"/>
        <end position="296"/>
    </location>
</feature>
<feature type="non-terminal residue" evidence="10">
    <location>
        <position position="1"/>
    </location>
</feature>
<feature type="domain" description="SRCR" evidence="9">
    <location>
        <begin position="504"/>
        <end position="604"/>
    </location>
</feature>
<evidence type="ECO:0000256" key="3">
    <source>
        <dbReference type="ARBA" id="ARBA00022729"/>
    </source>
</evidence>
<dbReference type="GO" id="GO:0031638">
    <property type="term" value="P:zymogen activation"/>
    <property type="evidence" value="ECO:0007669"/>
    <property type="project" value="TreeGrafter"/>
</dbReference>
<feature type="domain" description="SRCR" evidence="9">
    <location>
        <begin position="632"/>
        <end position="732"/>
    </location>
</feature>
<sequence>VTFYCLSSVVGLVTFYCLSSAVGLVTFYCLSSVVGLVTFYCLSSAVGLVTFYCLSSVVGLVTFYCLSSVVGLVTFYCLSSVVGLVTFYCLSSVVGLVTFYCLSSVVGLVTFYCLSSVVGLVTLYCLSSVVGLVTFYCLSSVVGLVTFYCLSSVVGLVTFYCLSSVVGLVTFYCLSSAVGLVTFYCLSSVVGLVTFYCLFISLYTVYLLDPPSLSSAVRLVNGRNLCEGRVEVWHNGTWGTVCDDDWDTVDANVVCRQLDCGLAVAVGSISEYGQGSGPILLDNVDCKGGETDLGQCGSLGWGIHNCYHYEDVSVTCRVPSVVVSRGLGEATTSSRRNSGLRDGTIRLVGGLDYCQGRVEVFYQGSWGTVCDDDWGMRDAGVVCQQIACGHAVSSTTNAYFGYGTGLILLDNVNCNGYEKQLSKCYSLGWGIHNCGHHEDAGVICSGSGSTTVPPMKTATMSMQRGFFQTASIAVTDRTEPVNTTTTRTVTTTTVAMTTKERPVIRVVNGNSSCQGRVEVFYNNLWGTVCDDDWELPNAQVVCRQLGCGPAIAAKILAFFGYGSGPILLDNVDCEGSETNLENCFNLGWGQHNCGHHEDAGVICAPFQPVQTGREFIMTERIPTTRPPSDGMVRLAGGQHHCEGRVEVFSGSKWGTVCDDAWDMPDAQVVCRQLGCGPAAVARGEAFFGRGTGTILLDNLKCSGSEASLQQCSHISWDVHNCDHSEDAGVTCSLS</sequence>
<evidence type="ECO:0000256" key="2">
    <source>
        <dbReference type="ARBA" id="ARBA00022525"/>
    </source>
</evidence>
<proteinExistence type="predicted"/>
<feature type="disulfide bond" evidence="7">
    <location>
        <begin position="383"/>
        <end position="444"/>
    </location>
</feature>
<keyword evidence="5 7" id="KW-1015">Disulfide bond</keyword>
<keyword evidence="8" id="KW-1133">Transmembrane helix</keyword>
<feature type="disulfide bond" evidence="7">
    <location>
        <begin position="414"/>
        <end position="424"/>
    </location>
</feature>
<dbReference type="PRINTS" id="PR00258">
    <property type="entry name" value="SPERACTRCPTR"/>
</dbReference>
<feature type="transmembrane region" description="Helical" evidence="8">
    <location>
        <begin position="129"/>
        <end position="150"/>
    </location>
</feature>
<dbReference type="GO" id="GO:0005886">
    <property type="term" value="C:plasma membrane"/>
    <property type="evidence" value="ECO:0007669"/>
    <property type="project" value="TreeGrafter"/>
</dbReference>
<keyword evidence="11" id="KW-1185">Reference proteome</keyword>
<organism evidence="10 11">
    <name type="scientific">Coregonus suidteri</name>
    <dbReference type="NCBI Taxonomy" id="861788"/>
    <lineage>
        <taxon>Eukaryota</taxon>
        <taxon>Metazoa</taxon>
        <taxon>Chordata</taxon>
        <taxon>Craniata</taxon>
        <taxon>Vertebrata</taxon>
        <taxon>Euteleostomi</taxon>
        <taxon>Actinopterygii</taxon>
        <taxon>Neopterygii</taxon>
        <taxon>Teleostei</taxon>
        <taxon>Protacanthopterygii</taxon>
        <taxon>Salmoniformes</taxon>
        <taxon>Salmonidae</taxon>
        <taxon>Coregoninae</taxon>
        <taxon>Coregonus</taxon>
    </lineage>
</organism>
<reference evidence="10 11" key="1">
    <citation type="submission" date="2021-04" db="EMBL/GenBank/DDBJ databases">
        <authorList>
            <person name="De Guttry C."/>
            <person name="Zahm M."/>
            <person name="Klopp C."/>
            <person name="Cabau C."/>
            <person name="Louis A."/>
            <person name="Berthelot C."/>
            <person name="Parey E."/>
            <person name="Roest Crollius H."/>
            <person name="Montfort J."/>
            <person name="Robinson-Rechavi M."/>
            <person name="Bucao C."/>
            <person name="Bouchez O."/>
            <person name="Gislard M."/>
            <person name="Lluch J."/>
            <person name="Milhes M."/>
            <person name="Lampietro C."/>
            <person name="Lopez Roques C."/>
            <person name="Donnadieu C."/>
            <person name="Braasch I."/>
            <person name="Desvignes T."/>
            <person name="Postlethwait J."/>
            <person name="Bobe J."/>
            <person name="Wedekind C."/>
            <person name="Guiguen Y."/>
        </authorList>
    </citation>
    <scope>NUCLEOTIDE SEQUENCE [LARGE SCALE GENOMIC DNA]</scope>
    <source>
        <strain evidence="10">Cs_M1</strain>
        <tissue evidence="10">Blood</tissue>
    </source>
</reference>